<feature type="non-terminal residue" evidence="1">
    <location>
        <position position="1"/>
    </location>
</feature>
<evidence type="ECO:0000313" key="1">
    <source>
        <dbReference type="EMBL" id="KIM92553.1"/>
    </source>
</evidence>
<dbReference type="AlphaFoldDB" id="A0A0C3C143"/>
<dbReference type="EMBL" id="KN832920">
    <property type="protein sequence ID" value="KIM92553.1"/>
    <property type="molecule type" value="Genomic_DNA"/>
</dbReference>
<dbReference type="OrthoDB" id="5369347at2759"/>
<name>A0A0C3C143_OIDMZ</name>
<sequence length="146" mass="16673">LYHVTFLRDACNLTSIPRKRSALWRAGVRNLQFYAVEKEIPDAGTTFPFSNPGLEELSLDPQACCPPYIWPVSTERFVDYVLGNVNKLCAAFEMISITSPREGPTLWYGEGRRTRGLGFEVTMAQAGYAWFLPIIDWVRFEFRDGI</sequence>
<gene>
    <name evidence="1" type="ORF">OIDMADRAFT_68218</name>
</gene>
<accession>A0A0C3C143</accession>
<proteinExistence type="predicted"/>
<reference evidence="1 2" key="1">
    <citation type="submission" date="2014-04" db="EMBL/GenBank/DDBJ databases">
        <authorList>
            <consortium name="DOE Joint Genome Institute"/>
            <person name="Kuo A."/>
            <person name="Martino E."/>
            <person name="Perotto S."/>
            <person name="Kohler A."/>
            <person name="Nagy L.G."/>
            <person name="Floudas D."/>
            <person name="Copeland A."/>
            <person name="Barry K.W."/>
            <person name="Cichocki N."/>
            <person name="Veneault-Fourrey C."/>
            <person name="LaButti K."/>
            <person name="Lindquist E.A."/>
            <person name="Lipzen A."/>
            <person name="Lundell T."/>
            <person name="Morin E."/>
            <person name="Murat C."/>
            <person name="Sun H."/>
            <person name="Tunlid A."/>
            <person name="Henrissat B."/>
            <person name="Grigoriev I.V."/>
            <person name="Hibbett D.S."/>
            <person name="Martin F."/>
            <person name="Nordberg H.P."/>
            <person name="Cantor M.N."/>
            <person name="Hua S.X."/>
        </authorList>
    </citation>
    <scope>NUCLEOTIDE SEQUENCE [LARGE SCALE GENOMIC DNA]</scope>
    <source>
        <strain evidence="1 2">Zn</strain>
    </source>
</reference>
<dbReference type="Proteomes" id="UP000054321">
    <property type="component" value="Unassembled WGS sequence"/>
</dbReference>
<dbReference type="InParanoid" id="A0A0C3C143"/>
<dbReference type="STRING" id="913774.A0A0C3C143"/>
<evidence type="ECO:0000313" key="2">
    <source>
        <dbReference type="Proteomes" id="UP000054321"/>
    </source>
</evidence>
<keyword evidence="2" id="KW-1185">Reference proteome</keyword>
<feature type="non-terminal residue" evidence="1">
    <location>
        <position position="146"/>
    </location>
</feature>
<protein>
    <submittedName>
        <fullName evidence="1">Uncharacterized protein</fullName>
    </submittedName>
</protein>
<organism evidence="1 2">
    <name type="scientific">Oidiodendron maius (strain Zn)</name>
    <dbReference type="NCBI Taxonomy" id="913774"/>
    <lineage>
        <taxon>Eukaryota</taxon>
        <taxon>Fungi</taxon>
        <taxon>Dikarya</taxon>
        <taxon>Ascomycota</taxon>
        <taxon>Pezizomycotina</taxon>
        <taxon>Leotiomycetes</taxon>
        <taxon>Leotiomycetes incertae sedis</taxon>
        <taxon>Myxotrichaceae</taxon>
        <taxon>Oidiodendron</taxon>
    </lineage>
</organism>
<dbReference type="HOGENOM" id="CLU_1781927_0_0_1"/>
<reference evidence="2" key="2">
    <citation type="submission" date="2015-01" db="EMBL/GenBank/DDBJ databases">
        <title>Evolutionary Origins and Diversification of the Mycorrhizal Mutualists.</title>
        <authorList>
            <consortium name="DOE Joint Genome Institute"/>
            <consortium name="Mycorrhizal Genomics Consortium"/>
            <person name="Kohler A."/>
            <person name="Kuo A."/>
            <person name="Nagy L.G."/>
            <person name="Floudas D."/>
            <person name="Copeland A."/>
            <person name="Barry K.W."/>
            <person name="Cichocki N."/>
            <person name="Veneault-Fourrey C."/>
            <person name="LaButti K."/>
            <person name="Lindquist E.A."/>
            <person name="Lipzen A."/>
            <person name="Lundell T."/>
            <person name="Morin E."/>
            <person name="Murat C."/>
            <person name="Riley R."/>
            <person name="Ohm R."/>
            <person name="Sun H."/>
            <person name="Tunlid A."/>
            <person name="Henrissat B."/>
            <person name="Grigoriev I.V."/>
            <person name="Hibbett D.S."/>
            <person name="Martin F."/>
        </authorList>
    </citation>
    <scope>NUCLEOTIDE SEQUENCE [LARGE SCALE GENOMIC DNA]</scope>
    <source>
        <strain evidence="2">Zn</strain>
    </source>
</reference>